<dbReference type="InterPro" id="IPR016036">
    <property type="entry name" value="Malonyl_transacylase_ACP-bd"/>
</dbReference>
<dbReference type="EMBL" id="JAGIOH010000001">
    <property type="protein sequence ID" value="MBP2401706.1"/>
    <property type="molecule type" value="Genomic_DNA"/>
</dbReference>
<dbReference type="SMART" id="SM00823">
    <property type="entry name" value="PKS_PP"/>
    <property type="match status" value="1"/>
</dbReference>
<accession>A0ABS4XYW2</accession>
<keyword evidence="2" id="KW-0597">Phosphoprotein</keyword>
<dbReference type="CDD" id="cd00833">
    <property type="entry name" value="PKS"/>
    <property type="match status" value="1"/>
</dbReference>
<dbReference type="Gene3D" id="3.30.70.3290">
    <property type="match status" value="2"/>
</dbReference>
<keyword evidence="3 9" id="KW-0808">Transferase</keyword>
<dbReference type="SMART" id="SM00827">
    <property type="entry name" value="PKS_AT"/>
    <property type="match status" value="2"/>
</dbReference>
<protein>
    <submittedName>
        <fullName evidence="9">Acyl transferase domain-containing protein</fullName>
    </submittedName>
</protein>
<dbReference type="PROSITE" id="PS00606">
    <property type="entry name" value="KS3_1"/>
    <property type="match status" value="1"/>
</dbReference>
<dbReference type="Pfam" id="PF00550">
    <property type="entry name" value="PP-binding"/>
    <property type="match status" value="1"/>
</dbReference>
<dbReference type="Pfam" id="PF16197">
    <property type="entry name" value="KAsynt_C_assoc"/>
    <property type="match status" value="1"/>
</dbReference>
<evidence type="ECO:0000256" key="4">
    <source>
        <dbReference type="ARBA" id="ARBA00023194"/>
    </source>
</evidence>
<dbReference type="Gene3D" id="3.40.366.10">
    <property type="entry name" value="Malonyl-Coenzyme A Acyl Carrier Protein, domain 2"/>
    <property type="match status" value="2"/>
</dbReference>
<dbReference type="Gene3D" id="3.30.70.250">
    <property type="entry name" value="Malonyl-CoA ACP transacylase, ACP-binding"/>
    <property type="match status" value="1"/>
</dbReference>
<dbReference type="SMART" id="SM01294">
    <property type="entry name" value="PKS_PP_betabranch"/>
    <property type="match status" value="1"/>
</dbReference>
<dbReference type="InterPro" id="IPR020841">
    <property type="entry name" value="PKS_Beta-ketoAc_synthase_dom"/>
</dbReference>
<feature type="region of interest" description="Disordered" evidence="6">
    <location>
        <begin position="477"/>
        <end position="496"/>
    </location>
</feature>
<keyword evidence="4" id="KW-0045">Antibiotic biosynthesis</keyword>
<dbReference type="InterPro" id="IPR014043">
    <property type="entry name" value="Acyl_transferase_dom"/>
</dbReference>
<evidence type="ECO:0000256" key="5">
    <source>
        <dbReference type="ARBA" id="ARBA00023315"/>
    </source>
</evidence>
<dbReference type="GO" id="GO:0016740">
    <property type="term" value="F:transferase activity"/>
    <property type="evidence" value="ECO:0007669"/>
    <property type="project" value="UniProtKB-KW"/>
</dbReference>
<comment type="caution">
    <text evidence="9">The sequence shown here is derived from an EMBL/GenBank/DDBJ whole genome shotgun (WGS) entry which is preliminary data.</text>
</comment>
<keyword evidence="10" id="KW-1185">Reference proteome</keyword>
<evidence type="ECO:0000256" key="1">
    <source>
        <dbReference type="ARBA" id="ARBA00022450"/>
    </source>
</evidence>
<feature type="region of interest" description="Disordered" evidence="6">
    <location>
        <begin position="1384"/>
        <end position="1419"/>
    </location>
</feature>
<feature type="region of interest" description="Disordered" evidence="6">
    <location>
        <begin position="1280"/>
        <end position="1315"/>
    </location>
</feature>
<feature type="domain" description="Carrier" evidence="7">
    <location>
        <begin position="1310"/>
        <end position="1384"/>
    </location>
</feature>
<evidence type="ECO:0000313" key="9">
    <source>
        <dbReference type="EMBL" id="MBP2401706.1"/>
    </source>
</evidence>
<evidence type="ECO:0000256" key="2">
    <source>
        <dbReference type="ARBA" id="ARBA00022553"/>
    </source>
</evidence>
<dbReference type="InterPro" id="IPR009081">
    <property type="entry name" value="PP-bd_ACP"/>
</dbReference>
<proteinExistence type="predicted"/>
<keyword evidence="5" id="KW-0012">Acyltransferase</keyword>
<dbReference type="InterPro" id="IPR016039">
    <property type="entry name" value="Thiolase-like"/>
</dbReference>
<dbReference type="InterPro" id="IPR032821">
    <property type="entry name" value="PKS_assoc"/>
</dbReference>
<dbReference type="InterPro" id="IPR036736">
    <property type="entry name" value="ACP-like_sf"/>
</dbReference>
<dbReference type="SUPFAM" id="SSF55048">
    <property type="entry name" value="Probable ACP-binding domain of malonyl-CoA ACP transacylase"/>
    <property type="match status" value="2"/>
</dbReference>
<gene>
    <name evidence="9" type="ORF">JO379_001175</name>
</gene>
<dbReference type="PANTHER" id="PTHR43775">
    <property type="entry name" value="FATTY ACID SYNTHASE"/>
    <property type="match status" value="1"/>
</dbReference>
<feature type="compositionally biased region" description="Basic and acidic residues" evidence="6">
    <location>
        <begin position="1402"/>
        <end position="1412"/>
    </location>
</feature>
<dbReference type="Pfam" id="PF22621">
    <property type="entry name" value="CurL-like_PKS_C"/>
    <property type="match status" value="1"/>
</dbReference>
<dbReference type="PANTHER" id="PTHR43775:SF37">
    <property type="entry name" value="SI:DKEY-61P9.11"/>
    <property type="match status" value="1"/>
</dbReference>
<organism evidence="9 10">
    <name type="scientific">Streptomyces syringium</name>
    <dbReference type="NCBI Taxonomy" id="76729"/>
    <lineage>
        <taxon>Bacteria</taxon>
        <taxon>Bacillati</taxon>
        <taxon>Actinomycetota</taxon>
        <taxon>Actinomycetes</taxon>
        <taxon>Kitasatosporales</taxon>
        <taxon>Streptomycetaceae</taxon>
        <taxon>Streptomyces</taxon>
    </lineage>
</organism>
<dbReference type="InterPro" id="IPR020806">
    <property type="entry name" value="PKS_PP-bd"/>
</dbReference>
<dbReference type="SUPFAM" id="SSF47336">
    <property type="entry name" value="ACP-like"/>
    <property type="match status" value="1"/>
</dbReference>
<feature type="domain" description="Ketosynthase family 3 (KS3)" evidence="8">
    <location>
        <begin position="43"/>
        <end position="467"/>
    </location>
</feature>
<evidence type="ECO:0000256" key="6">
    <source>
        <dbReference type="SAM" id="MobiDB-lite"/>
    </source>
</evidence>
<dbReference type="InterPro" id="IPR014031">
    <property type="entry name" value="Ketoacyl_synth_C"/>
</dbReference>
<dbReference type="InterPro" id="IPR014030">
    <property type="entry name" value="Ketoacyl_synth_N"/>
</dbReference>
<dbReference type="Pfam" id="PF02801">
    <property type="entry name" value="Ketoacyl-synt_C"/>
    <property type="match status" value="1"/>
</dbReference>
<dbReference type="Gene3D" id="1.10.1200.10">
    <property type="entry name" value="ACP-like"/>
    <property type="match status" value="1"/>
</dbReference>
<dbReference type="Pfam" id="PF00109">
    <property type="entry name" value="ketoacyl-synt"/>
    <property type="match status" value="1"/>
</dbReference>
<evidence type="ECO:0000256" key="3">
    <source>
        <dbReference type="ARBA" id="ARBA00022679"/>
    </source>
</evidence>
<evidence type="ECO:0000259" key="7">
    <source>
        <dbReference type="PROSITE" id="PS50075"/>
    </source>
</evidence>
<dbReference type="InterPro" id="IPR050091">
    <property type="entry name" value="PKS_NRPS_Biosynth_Enz"/>
</dbReference>
<dbReference type="InterPro" id="IPR006162">
    <property type="entry name" value="Ppantetheine_attach_site"/>
</dbReference>
<keyword evidence="1" id="KW-0596">Phosphopantetheine</keyword>
<dbReference type="SMART" id="SM00825">
    <property type="entry name" value="PKS_KS"/>
    <property type="match status" value="1"/>
</dbReference>
<feature type="region of interest" description="Disordered" evidence="6">
    <location>
        <begin position="21"/>
        <end position="42"/>
    </location>
</feature>
<evidence type="ECO:0000259" key="8">
    <source>
        <dbReference type="PROSITE" id="PS52004"/>
    </source>
</evidence>
<dbReference type="Gene3D" id="3.40.47.10">
    <property type="match status" value="1"/>
</dbReference>
<dbReference type="InterPro" id="IPR016035">
    <property type="entry name" value="Acyl_Trfase/lysoPLipase"/>
</dbReference>
<name>A0ABS4XYW2_9ACTN</name>
<dbReference type="PROSITE" id="PS00012">
    <property type="entry name" value="PHOSPHOPANTETHEINE"/>
    <property type="match status" value="1"/>
</dbReference>
<reference evidence="9 10" key="1">
    <citation type="submission" date="2021-03" db="EMBL/GenBank/DDBJ databases">
        <title>Sequencing the genomes of 1000 actinobacteria strains.</title>
        <authorList>
            <person name="Klenk H.-P."/>
        </authorList>
    </citation>
    <scope>NUCLEOTIDE SEQUENCE [LARGE SCALE GENOMIC DNA]</scope>
    <source>
        <strain evidence="9 10">DSM 41480</strain>
    </source>
</reference>
<sequence>MALLWAYPSLAALSAHLLDRPGEEAGDRRRRPGGPGGPAAVGHEPIAVVGMACRFPMADNTAEFWELLLSGTDAVGAVPPGRWDPADFVDPDPFAPAKMMTDRAGYLRGRLDEFDPLFFGISPREAAEMDPQQRLFLEVAWEALENAGMANDALAGSRTGVFAGVIWHDYADLAAPALHGVVPHSATGRALNMVANRLSYALGLRGPSVAVDTACSASLYALHLACQSLWLGESAAAVAGGVNLLISPGTSVALSKFGGLSPDGRCKSFDTRADGYGRGEGCGVVVLKRLSRALADGDDIWCLVPGSAANNDGLSNGLTAPNPLAQEEVLRDAYQRAGVHPGEVHFIETHGTGTALGDPIEAAALSAVLSDGRPADAPLILGAVKTNIGHLEGAAGIAGFIKTALALRHRRIPRNLHFERPNPHIDFAGLGLRVPCDAEPWPEDRALLAGVSSFGWGGTNVHVVMEGWREPAPLPGVVPGRPQGAKETADPPPRPVFVCSPHGQQWAGMGRRLFRTEPVFRRAVERCDEALLPHTGWSVVDALFPPGGTGHTDRTDSLGQSDVTARTDATDGLDRVDVAQPVLFAVQLGIAAWLEAAGVRPHAVVGTCFSEITAAVIAGILDLPDGARLVHHYSRAQSRVAGRGGAMAVVELPAGELAEYTTDAHGLSVAGLYGPRSTALAGPVDALRTALAVWKSRGVLCGMVRIDAAVHSPDMDPVLAELESGTAGITPRPGRIPMVSAVTGAPVGWREITPGYFARGLRQPVRLTDAVAHLAATGHGPFVEISAHPVLLHALRQHVTAVGTMRRGRDDREGLGDALEELARAGVPLTDPGAGDRGGELFTLSAATPEALRELARRTAAAAAPPAPAPLRDLAHTAARRTHHAWRLSVVARDTDELGAALSAFARGEEPAGLHVSAAPVVDPPKVAFVFPGQGSQWIGMGRELARHEPEFHAALRECDDAVGAYAGWSVLDELVAEEPDSRLARIDVVQPMLFSVEVALAALWRSWGVVPDAVVGHSMGEIAAAHVAGVLGLEDAVRIICGRSALLRRVSGQGAMLAAELTLEEALRAVRGHEESVAVAVSNSPRSTVLSGDERVLTDISRELDRSDVFWRWVKVDVASHSPQVDPLREDLLATLRGIAPRPGTVPFHSTVTGEVAPGESLDAHYWVRNLRDPVLFSDRIGRLLRDGVGAFVEMSPHPVLVPTVGQSIAHAGDGRAQALPSLRRHEAERAVLLESLGRLHVLGCRADVGRANSPGRHGAPLPAYPWQRDRHWPDHLTFGAPAAPPLGPADGPGPGDVPTAGAPAPPEESAEDRVRRHVARVAKIAAARIDAAVPLRSYGIDSVMSLELRNRLEGEFGVSLSATVIWNHPTVAGLADLLAGPAGPPAPDLPAAAATEEPGSESREPYDTGHDGLSPEELLDRELAELNARLETL</sequence>
<dbReference type="InterPro" id="IPR018201">
    <property type="entry name" value="Ketoacyl_synth_AS"/>
</dbReference>
<dbReference type="PROSITE" id="PS52004">
    <property type="entry name" value="KS3_2"/>
    <property type="match status" value="1"/>
</dbReference>
<dbReference type="SUPFAM" id="SSF53901">
    <property type="entry name" value="Thiolase-like"/>
    <property type="match status" value="1"/>
</dbReference>
<dbReference type="Pfam" id="PF00698">
    <property type="entry name" value="Acyl_transf_1"/>
    <property type="match status" value="2"/>
</dbReference>
<evidence type="ECO:0000313" key="10">
    <source>
        <dbReference type="Proteomes" id="UP001519291"/>
    </source>
</evidence>
<dbReference type="SUPFAM" id="SSF52151">
    <property type="entry name" value="FabD/lysophospholipase-like"/>
    <property type="match status" value="2"/>
</dbReference>
<dbReference type="PROSITE" id="PS50075">
    <property type="entry name" value="CARRIER"/>
    <property type="match status" value="1"/>
</dbReference>
<dbReference type="Proteomes" id="UP001519291">
    <property type="component" value="Unassembled WGS sequence"/>
</dbReference>
<dbReference type="InterPro" id="IPR001227">
    <property type="entry name" value="Ac_transferase_dom_sf"/>
</dbReference>